<dbReference type="Gene3D" id="3.10.100.10">
    <property type="entry name" value="Mannose-Binding Protein A, subunit A"/>
    <property type="match status" value="1"/>
</dbReference>
<feature type="compositionally biased region" description="Basic and acidic residues" evidence="2">
    <location>
        <begin position="57"/>
        <end position="72"/>
    </location>
</feature>
<feature type="region of interest" description="Disordered" evidence="2">
    <location>
        <begin position="50"/>
        <end position="171"/>
    </location>
</feature>
<accession>A0AAV2QJ14</accession>
<evidence type="ECO:0000313" key="5">
    <source>
        <dbReference type="EMBL" id="CAL4084333.1"/>
    </source>
</evidence>
<dbReference type="Pfam" id="PF01391">
    <property type="entry name" value="Collagen"/>
    <property type="match status" value="2"/>
</dbReference>
<dbReference type="InterPro" id="IPR050149">
    <property type="entry name" value="Collagen_superfamily"/>
</dbReference>
<dbReference type="PANTHER" id="PTHR24023:SF1112">
    <property type="entry name" value="COL_CUTICLE_N DOMAIN-CONTAINING PROTEIN-RELATED"/>
    <property type="match status" value="1"/>
</dbReference>
<protein>
    <submittedName>
        <fullName evidence="5">Uncharacterized protein</fullName>
    </submittedName>
</protein>
<feature type="compositionally biased region" description="Low complexity" evidence="2">
    <location>
        <begin position="488"/>
        <end position="499"/>
    </location>
</feature>
<evidence type="ECO:0000256" key="1">
    <source>
        <dbReference type="ARBA" id="ARBA00023119"/>
    </source>
</evidence>
<dbReference type="GO" id="GO:0031012">
    <property type="term" value="C:extracellular matrix"/>
    <property type="evidence" value="ECO:0007669"/>
    <property type="project" value="TreeGrafter"/>
</dbReference>
<comment type="caution">
    <text evidence="5">The sequence shown here is derived from an EMBL/GenBank/DDBJ whole genome shotgun (WGS) entry which is preliminary data.</text>
</comment>
<dbReference type="InterPro" id="IPR016187">
    <property type="entry name" value="CTDL_fold"/>
</dbReference>
<dbReference type="InterPro" id="IPR010515">
    <property type="entry name" value="Collagenase_NC10/endostatin"/>
</dbReference>
<organism evidence="5 6">
    <name type="scientific">Meganyctiphanes norvegica</name>
    <name type="common">Northern krill</name>
    <name type="synonym">Thysanopoda norvegica</name>
    <dbReference type="NCBI Taxonomy" id="48144"/>
    <lineage>
        <taxon>Eukaryota</taxon>
        <taxon>Metazoa</taxon>
        <taxon>Ecdysozoa</taxon>
        <taxon>Arthropoda</taxon>
        <taxon>Crustacea</taxon>
        <taxon>Multicrustacea</taxon>
        <taxon>Malacostraca</taxon>
        <taxon>Eumalacostraca</taxon>
        <taxon>Eucarida</taxon>
        <taxon>Euphausiacea</taxon>
        <taxon>Euphausiidae</taxon>
        <taxon>Meganyctiphanes</taxon>
    </lineage>
</organism>
<dbReference type="InterPro" id="IPR045463">
    <property type="entry name" value="XV/XVIII_trimerization_dom"/>
</dbReference>
<feature type="compositionally biased region" description="Low complexity" evidence="2">
    <location>
        <begin position="245"/>
        <end position="288"/>
    </location>
</feature>
<dbReference type="Proteomes" id="UP001497623">
    <property type="component" value="Unassembled WGS sequence"/>
</dbReference>
<dbReference type="SUPFAM" id="SSF56436">
    <property type="entry name" value="C-type lectin-like"/>
    <property type="match status" value="1"/>
</dbReference>
<dbReference type="InterPro" id="IPR008160">
    <property type="entry name" value="Collagen"/>
</dbReference>
<keyword evidence="1" id="KW-0176">Collagen</keyword>
<dbReference type="Pfam" id="PF20010">
    <property type="entry name" value="Collagen_trimer"/>
    <property type="match status" value="1"/>
</dbReference>
<evidence type="ECO:0000259" key="3">
    <source>
        <dbReference type="Pfam" id="PF06482"/>
    </source>
</evidence>
<dbReference type="InterPro" id="IPR016186">
    <property type="entry name" value="C-type_lectin-like/link_sf"/>
</dbReference>
<feature type="compositionally biased region" description="Polar residues" evidence="2">
    <location>
        <begin position="396"/>
        <end position="406"/>
    </location>
</feature>
<feature type="region of interest" description="Disordered" evidence="2">
    <location>
        <begin position="229"/>
        <end position="532"/>
    </location>
</feature>
<evidence type="ECO:0000256" key="2">
    <source>
        <dbReference type="SAM" id="MobiDB-lite"/>
    </source>
</evidence>
<name>A0AAV2QJ14_MEGNR</name>
<dbReference type="EMBL" id="CAXKWB010006772">
    <property type="protein sequence ID" value="CAL4084333.1"/>
    <property type="molecule type" value="Genomic_DNA"/>
</dbReference>
<feature type="domain" description="Collagenase NC10/endostatin" evidence="3">
    <location>
        <begin position="615"/>
        <end position="780"/>
    </location>
</feature>
<dbReference type="GO" id="GO:0005615">
    <property type="term" value="C:extracellular space"/>
    <property type="evidence" value="ECO:0007669"/>
    <property type="project" value="TreeGrafter"/>
</dbReference>
<feature type="compositionally biased region" description="Pro residues" evidence="2">
    <location>
        <begin position="415"/>
        <end position="425"/>
    </location>
</feature>
<dbReference type="PANTHER" id="PTHR24023">
    <property type="entry name" value="COLLAGEN ALPHA"/>
    <property type="match status" value="1"/>
</dbReference>
<feature type="compositionally biased region" description="Low complexity" evidence="2">
    <location>
        <begin position="355"/>
        <end position="367"/>
    </location>
</feature>
<keyword evidence="6" id="KW-1185">Reference proteome</keyword>
<evidence type="ECO:0000313" key="6">
    <source>
        <dbReference type="Proteomes" id="UP001497623"/>
    </source>
</evidence>
<feature type="region of interest" description="Disordered" evidence="2">
    <location>
        <begin position="1"/>
        <end position="31"/>
    </location>
</feature>
<feature type="compositionally biased region" description="Pro residues" evidence="2">
    <location>
        <begin position="368"/>
        <end position="377"/>
    </location>
</feature>
<dbReference type="GO" id="GO:0005581">
    <property type="term" value="C:collagen trimer"/>
    <property type="evidence" value="ECO:0007669"/>
    <property type="project" value="UniProtKB-KW"/>
</dbReference>
<dbReference type="Pfam" id="PF06482">
    <property type="entry name" value="Endostatin"/>
    <property type="match status" value="1"/>
</dbReference>
<feature type="domain" description="Collagen type XV/XVIII trimerization" evidence="4">
    <location>
        <begin position="535"/>
        <end position="578"/>
    </location>
</feature>
<gene>
    <name evidence="5" type="ORF">MNOR_LOCUS12393</name>
</gene>
<evidence type="ECO:0000259" key="4">
    <source>
        <dbReference type="Pfam" id="PF20010"/>
    </source>
</evidence>
<sequence length="814" mass="83402">MPDLGSGYAEDFLPVSELGGRRPRPGTCSCNETSITASVVKRLKKKYSLTENTVEFSGHKGDPGSPGEKGDKGLVGPPGLSGSEGPKGDQGRPGEPGLPGERGPQGPPGPPGGWDTAGKGVGGPKGEPGYPGNDGLPGRTGHKGDRGIIGQKGDQGRPGIGKPGRPGKPGVITEADKREMVEKVLDKLDGHSDLGIFDINFSGANKKLSDGDDEDYTFDGSGLEYVPFVPKGNSGLRGPPGPAGQPGLPGLTGQPGHPGESGVPGEPGQDGQPGVVGPPGAEGISGPPGIAGPPGTPGAKGESGSPGLPGTVTTVIQPDGINVTIVKGSRGDRGRRGKRGKLGAPGPSGAGEPGLPGWPGRRGAPGPTGLPGPPGPPGFGQKGEPGQPGPPGDILTSGNILSNSVLPPQKCQVCPPGPPGPPGTPGTPGSSGTSDVDDSKMYVPVPGPAGPAGPQGPKGSPGLSIEGAEGPQGPPGEPGYGLPGPSGPSGNPGVPGYSEPGPPGPPGPPGRSSLWGSGQLTTKSPNIVPGAVTVPDRSSLIKMSSFSPVGTMAFIVDEEALLVRVRDGWQYVALGSIVTLPSSTTTPPSTTTAYHRPPQLEAGNLLLNNVEGPVLRLAALNEPYSGDMRGVRGVDYSCYRQARRAGLKGTFRAFLTSRVQNLDSIVRYSDRVLPIVNLQGDTLFNSWRDIFSGKGGEFSQKPRILSFNGKDILNDPAWPQKYIWHGSDMSGERSLGSYCEAWTSSTQSKVGVASSLLKYRLLAQERLACNNAFAVLCIEATSRTRYRRKRQLENGDNELDPEQYQELLESIENS</sequence>
<proteinExistence type="predicted"/>
<dbReference type="Gene3D" id="3.40.1620.70">
    <property type="match status" value="1"/>
</dbReference>
<feature type="compositionally biased region" description="Pro residues" evidence="2">
    <location>
        <begin position="500"/>
        <end position="509"/>
    </location>
</feature>
<reference evidence="5 6" key="1">
    <citation type="submission" date="2024-05" db="EMBL/GenBank/DDBJ databases">
        <authorList>
            <person name="Wallberg A."/>
        </authorList>
    </citation>
    <scope>NUCLEOTIDE SEQUENCE [LARGE SCALE GENOMIC DNA]</scope>
</reference>
<dbReference type="AlphaFoldDB" id="A0AAV2QJ14"/>
<feature type="compositionally biased region" description="Low complexity" evidence="2">
    <location>
        <begin position="93"/>
        <end position="104"/>
    </location>
</feature>
<feature type="compositionally biased region" description="Low complexity" evidence="2">
    <location>
        <begin position="455"/>
        <end position="471"/>
    </location>
</feature>